<protein>
    <submittedName>
        <fullName evidence="3">Sporulation related domain-containing protein</fullName>
    </submittedName>
</protein>
<dbReference type="SUPFAM" id="SSF110997">
    <property type="entry name" value="Sporulation related repeat"/>
    <property type="match status" value="1"/>
</dbReference>
<proteinExistence type="predicted"/>
<feature type="transmembrane region" description="Helical" evidence="1">
    <location>
        <begin position="7"/>
        <end position="27"/>
    </location>
</feature>
<keyword evidence="1" id="KW-1133">Transmembrane helix</keyword>
<feature type="transmembrane region" description="Helical" evidence="1">
    <location>
        <begin position="39"/>
        <end position="59"/>
    </location>
</feature>
<evidence type="ECO:0000256" key="1">
    <source>
        <dbReference type="SAM" id="Phobius"/>
    </source>
</evidence>
<keyword evidence="4" id="KW-1185">Reference proteome</keyword>
<organism evidence="3 4">
    <name type="scientific">Ferrimonas marina</name>
    <dbReference type="NCBI Taxonomy" id="299255"/>
    <lineage>
        <taxon>Bacteria</taxon>
        <taxon>Pseudomonadati</taxon>
        <taxon>Pseudomonadota</taxon>
        <taxon>Gammaproteobacteria</taxon>
        <taxon>Alteromonadales</taxon>
        <taxon>Ferrimonadaceae</taxon>
        <taxon>Ferrimonas</taxon>
    </lineage>
</organism>
<dbReference type="InterPro" id="IPR036680">
    <property type="entry name" value="SPOR-like_sf"/>
</dbReference>
<dbReference type="Proteomes" id="UP000184268">
    <property type="component" value="Unassembled WGS sequence"/>
</dbReference>
<dbReference type="Pfam" id="PF05036">
    <property type="entry name" value="SPOR"/>
    <property type="match status" value="1"/>
</dbReference>
<name>A0A1M5Z611_9GAMM</name>
<dbReference type="PROSITE" id="PS51724">
    <property type="entry name" value="SPOR"/>
    <property type="match status" value="1"/>
</dbReference>
<keyword evidence="1" id="KW-0812">Transmembrane</keyword>
<accession>A0A1M5Z611</accession>
<dbReference type="EMBL" id="FQXG01000009">
    <property type="protein sequence ID" value="SHI19640.1"/>
    <property type="molecule type" value="Genomic_DNA"/>
</dbReference>
<evidence type="ECO:0000259" key="2">
    <source>
        <dbReference type="PROSITE" id="PS51724"/>
    </source>
</evidence>
<reference evidence="3 4" key="1">
    <citation type="submission" date="2016-11" db="EMBL/GenBank/DDBJ databases">
        <authorList>
            <person name="Jaros S."/>
            <person name="Januszkiewicz K."/>
            <person name="Wedrychowicz H."/>
        </authorList>
    </citation>
    <scope>NUCLEOTIDE SEQUENCE [LARGE SCALE GENOMIC DNA]</scope>
    <source>
        <strain evidence="3 4">DSM 16917</strain>
    </source>
</reference>
<keyword evidence="1" id="KW-0472">Membrane</keyword>
<dbReference type="AlphaFoldDB" id="A0A1M5Z611"/>
<evidence type="ECO:0000313" key="3">
    <source>
        <dbReference type="EMBL" id="SHI19640.1"/>
    </source>
</evidence>
<dbReference type="Gene3D" id="3.30.70.1070">
    <property type="entry name" value="Sporulation related repeat"/>
    <property type="match status" value="1"/>
</dbReference>
<dbReference type="InterPro" id="IPR007730">
    <property type="entry name" value="SPOR-like_dom"/>
</dbReference>
<dbReference type="GO" id="GO:0042834">
    <property type="term" value="F:peptidoglycan binding"/>
    <property type="evidence" value="ECO:0007669"/>
    <property type="project" value="InterPro"/>
</dbReference>
<dbReference type="RefSeq" id="WP_067662048.1">
    <property type="nucleotide sequence ID" value="NZ_FQXG01000009.1"/>
</dbReference>
<dbReference type="OrthoDB" id="6398489at2"/>
<gene>
    <name evidence="3" type="ORF">SAMN02745129_4718</name>
</gene>
<evidence type="ECO:0000313" key="4">
    <source>
        <dbReference type="Proteomes" id="UP000184268"/>
    </source>
</evidence>
<feature type="domain" description="SPOR" evidence="2">
    <location>
        <begin position="151"/>
        <end position="229"/>
    </location>
</feature>
<sequence>MNNLQRITLGAIGGITPFLITLLSIDFHSVFGGYKALDWVGLAVRCIILIFLGALVTFMHKNETENFKLFQLGLAAPALLATYINGSPGNSQMLPSSADNGTTVSISLLPQAHADASERRQQYLNEGMIREPQVSAYSRFLRGAFGKKIETSGDDKFFVIAGSHQARQSAENQVAALKEKGFEATVFKPYGDSKHFSVVIAAYVSKSEATQVRDLALRNGLPSDTFIWTF</sequence>